<feature type="signal peptide" evidence="1">
    <location>
        <begin position="1"/>
        <end position="19"/>
    </location>
</feature>
<evidence type="ECO:0000313" key="2">
    <source>
        <dbReference type="Proteomes" id="UP000887574"/>
    </source>
</evidence>
<keyword evidence="2" id="KW-1185">Reference proteome</keyword>
<reference evidence="3" key="1">
    <citation type="submission" date="2022-11" db="UniProtKB">
        <authorList>
            <consortium name="WormBaseParasite"/>
        </authorList>
    </citation>
    <scope>IDENTIFICATION</scope>
</reference>
<dbReference type="Proteomes" id="UP000887574">
    <property type="component" value="Unplaced"/>
</dbReference>
<feature type="chain" id="PRO_5037632482" evidence="1">
    <location>
        <begin position="20"/>
        <end position="109"/>
    </location>
</feature>
<proteinExistence type="predicted"/>
<evidence type="ECO:0000256" key="1">
    <source>
        <dbReference type="SAM" id="SignalP"/>
    </source>
</evidence>
<sequence>MAIMLVVLVLAVVAVGVVAAAIIVVEAAGLQEVLISVDGADGCIATVVPAGFEPAAGEVALVVVRCDVTDTIAAELALEAITLMDVQVGGIGTPDIIIGLGLPVKGLPV</sequence>
<evidence type="ECO:0000313" key="3">
    <source>
        <dbReference type="WBParaSite" id="jg14221"/>
    </source>
</evidence>
<dbReference type="AlphaFoldDB" id="A0A915CZI1"/>
<accession>A0A915CZI1</accession>
<dbReference type="WBParaSite" id="jg14221">
    <property type="protein sequence ID" value="jg14221"/>
    <property type="gene ID" value="jg14221"/>
</dbReference>
<organism evidence="2 3">
    <name type="scientific">Ditylenchus dipsaci</name>
    <dbReference type="NCBI Taxonomy" id="166011"/>
    <lineage>
        <taxon>Eukaryota</taxon>
        <taxon>Metazoa</taxon>
        <taxon>Ecdysozoa</taxon>
        <taxon>Nematoda</taxon>
        <taxon>Chromadorea</taxon>
        <taxon>Rhabditida</taxon>
        <taxon>Tylenchina</taxon>
        <taxon>Tylenchomorpha</taxon>
        <taxon>Sphaerularioidea</taxon>
        <taxon>Anguinidae</taxon>
        <taxon>Anguininae</taxon>
        <taxon>Ditylenchus</taxon>
    </lineage>
</organism>
<name>A0A915CZI1_9BILA</name>
<keyword evidence="1" id="KW-0732">Signal</keyword>
<protein>
    <submittedName>
        <fullName evidence="3">Secreted protein</fullName>
    </submittedName>
</protein>